<dbReference type="GO" id="GO:0070915">
    <property type="term" value="F:lysophosphatidic acid receptor activity"/>
    <property type="evidence" value="ECO:0007669"/>
    <property type="project" value="TreeGrafter"/>
</dbReference>
<evidence type="ECO:0000313" key="8">
    <source>
        <dbReference type="Proteomes" id="UP001153269"/>
    </source>
</evidence>
<feature type="transmembrane region" description="Helical" evidence="6">
    <location>
        <begin position="214"/>
        <end position="236"/>
    </location>
</feature>
<evidence type="ECO:0000256" key="6">
    <source>
        <dbReference type="SAM" id="Phobius"/>
    </source>
</evidence>
<evidence type="ECO:0008006" key="9">
    <source>
        <dbReference type="Google" id="ProtNLM"/>
    </source>
</evidence>
<proteinExistence type="predicted"/>
<dbReference type="GO" id="GO:0005886">
    <property type="term" value="C:plasma membrane"/>
    <property type="evidence" value="ECO:0007669"/>
    <property type="project" value="TreeGrafter"/>
</dbReference>
<keyword evidence="4" id="KW-0325">Glycoprotein</keyword>
<keyword evidence="6" id="KW-0472">Membrane</keyword>
<comment type="subcellular location">
    <subcellularLocation>
        <location evidence="1">Membrane</location>
        <topology evidence="1">Multi-pass membrane protein</topology>
    </subcellularLocation>
</comment>
<dbReference type="PANTHER" id="PTHR24232">
    <property type="entry name" value="G-PROTEIN COUPLED RECEPTOR"/>
    <property type="match status" value="1"/>
</dbReference>
<dbReference type="GO" id="GO:0007200">
    <property type="term" value="P:phospholipase C-activating G protein-coupled receptor signaling pathway"/>
    <property type="evidence" value="ECO:0007669"/>
    <property type="project" value="TreeGrafter"/>
</dbReference>
<feature type="transmembrane region" description="Helical" evidence="6">
    <location>
        <begin position="140"/>
        <end position="160"/>
    </location>
</feature>
<feature type="transmembrane region" description="Helical" evidence="6">
    <location>
        <begin position="248"/>
        <end position="267"/>
    </location>
</feature>
<keyword evidence="3" id="KW-0675">Receptor</keyword>
<evidence type="ECO:0000256" key="5">
    <source>
        <dbReference type="ARBA" id="ARBA00023224"/>
    </source>
</evidence>
<evidence type="ECO:0000256" key="3">
    <source>
        <dbReference type="ARBA" id="ARBA00023170"/>
    </source>
</evidence>
<sequence length="281" mass="31167">MSVNVSYSNQSYNCLVGPFQVAMVIFTITKILLILPLCILVLFVGHQRWRQRGPGATLSHFDILTYHLVAIEILNVIVAILNVWITYADLPSVWIAFKIAFSVSFPGQLLYQCLTSIDRYLAVVHPIIYLRLRNRNAVKIIYISSGFALLLCAAVFVVFYECAEELINIPVFSVLVLSLIVVSFCSLSVLHALKRPGPGEGGGADQFKQRAFKTTMAILMVLLLWFVGILVGYAVGISEAVVDHCLPSSIGAFFSLPGSLVIPLLFLHRVRKLPCCLYNSE</sequence>
<dbReference type="GO" id="GO:0035025">
    <property type="term" value="P:positive regulation of Rho protein signal transduction"/>
    <property type="evidence" value="ECO:0007669"/>
    <property type="project" value="TreeGrafter"/>
</dbReference>
<feature type="transmembrane region" description="Helical" evidence="6">
    <location>
        <begin position="64"/>
        <end position="87"/>
    </location>
</feature>
<dbReference type="Gene3D" id="1.20.1070.10">
    <property type="entry name" value="Rhodopsin 7-helix transmembrane proteins"/>
    <property type="match status" value="1"/>
</dbReference>
<organism evidence="7 8">
    <name type="scientific">Pleuronectes platessa</name>
    <name type="common">European plaice</name>
    <dbReference type="NCBI Taxonomy" id="8262"/>
    <lineage>
        <taxon>Eukaryota</taxon>
        <taxon>Metazoa</taxon>
        <taxon>Chordata</taxon>
        <taxon>Craniata</taxon>
        <taxon>Vertebrata</taxon>
        <taxon>Euteleostomi</taxon>
        <taxon>Actinopterygii</taxon>
        <taxon>Neopterygii</taxon>
        <taxon>Teleostei</taxon>
        <taxon>Neoteleostei</taxon>
        <taxon>Acanthomorphata</taxon>
        <taxon>Carangaria</taxon>
        <taxon>Pleuronectiformes</taxon>
        <taxon>Pleuronectoidei</taxon>
        <taxon>Pleuronectidae</taxon>
        <taxon>Pleuronectes</taxon>
    </lineage>
</organism>
<reference evidence="7" key="1">
    <citation type="submission" date="2020-03" db="EMBL/GenBank/DDBJ databases">
        <authorList>
            <person name="Weist P."/>
        </authorList>
    </citation>
    <scope>NUCLEOTIDE SEQUENCE</scope>
</reference>
<name>A0A9N7U3P6_PLEPL</name>
<keyword evidence="8" id="KW-1185">Reference proteome</keyword>
<dbReference type="EMBL" id="CADEAL010000726">
    <property type="protein sequence ID" value="CAB1424374.1"/>
    <property type="molecule type" value="Genomic_DNA"/>
</dbReference>
<comment type="caution">
    <text evidence="7">The sequence shown here is derived from an EMBL/GenBank/DDBJ whole genome shotgun (WGS) entry which is preliminary data.</text>
</comment>
<evidence type="ECO:0000313" key="7">
    <source>
        <dbReference type="EMBL" id="CAB1424374.1"/>
    </source>
</evidence>
<keyword evidence="6" id="KW-0812">Transmembrane</keyword>
<feature type="transmembrane region" description="Helical" evidence="6">
    <location>
        <begin position="20"/>
        <end position="44"/>
    </location>
</feature>
<evidence type="ECO:0000256" key="4">
    <source>
        <dbReference type="ARBA" id="ARBA00023180"/>
    </source>
</evidence>
<dbReference type="SUPFAM" id="SSF81321">
    <property type="entry name" value="Family A G protein-coupled receptor-like"/>
    <property type="match status" value="1"/>
</dbReference>
<dbReference type="Proteomes" id="UP001153269">
    <property type="component" value="Unassembled WGS sequence"/>
</dbReference>
<keyword evidence="5" id="KW-0807">Transducer</keyword>
<evidence type="ECO:0000256" key="2">
    <source>
        <dbReference type="ARBA" id="ARBA00023040"/>
    </source>
</evidence>
<accession>A0A9N7U3P6</accession>
<keyword evidence="6" id="KW-1133">Transmembrane helix</keyword>
<dbReference type="AlphaFoldDB" id="A0A9N7U3P6"/>
<dbReference type="PANTHER" id="PTHR24232:SF41">
    <property type="entry name" value="LYSOPHOSPHATIDIC ACID RECEPTOR 4"/>
    <property type="match status" value="1"/>
</dbReference>
<feature type="transmembrane region" description="Helical" evidence="6">
    <location>
        <begin position="166"/>
        <end position="193"/>
    </location>
</feature>
<evidence type="ECO:0000256" key="1">
    <source>
        <dbReference type="ARBA" id="ARBA00004141"/>
    </source>
</evidence>
<keyword evidence="2" id="KW-0297">G-protein coupled receptor</keyword>
<gene>
    <name evidence="7" type="ORF">PLEPLA_LOCUS12299</name>
</gene>
<protein>
    <recommendedName>
        <fullName evidence="9">G-protein coupled receptors family 1 profile domain-containing protein</fullName>
    </recommendedName>
</protein>